<evidence type="ECO:0000256" key="2">
    <source>
        <dbReference type="ARBA" id="ARBA00004319"/>
    </source>
</evidence>
<dbReference type="RefSeq" id="XP_005844104.1">
    <property type="nucleotide sequence ID" value="XM_005844042.1"/>
</dbReference>
<dbReference type="KEGG" id="cvr:CHLNCDRAFT_59065"/>
<evidence type="ECO:0008006" key="16">
    <source>
        <dbReference type="Google" id="ProtNLM"/>
    </source>
</evidence>
<dbReference type="FunCoup" id="E1ZQD0">
    <property type="interactions" value="1850"/>
</dbReference>
<keyword evidence="15" id="KW-1185">Reference proteome</keyword>
<keyword evidence="8" id="KW-0325">Glycoprotein</keyword>
<dbReference type="Pfam" id="PF18403">
    <property type="entry name" value="Thioredoxin_15"/>
    <property type="match status" value="1"/>
</dbReference>
<evidence type="ECO:0000256" key="4">
    <source>
        <dbReference type="ARBA" id="ARBA00006351"/>
    </source>
</evidence>
<evidence type="ECO:0000256" key="8">
    <source>
        <dbReference type="ARBA" id="ARBA00023180"/>
    </source>
</evidence>
<comment type="similarity">
    <text evidence="4">Belongs to the glycosyltransferase 8 family.</text>
</comment>
<evidence type="ECO:0000256" key="1">
    <source>
        <dbReference type="ARBA" id="ARBA00001913"/>
    </source>
</evidence>
<dbReference type="OrthoDB" id="27683at2759"/>
<evidence type="ECO:0000313" key="14">
    <source>
        <dbReference type="EMBL" id="EFN52002.1"/>
    </source>
</evidence>
<dbReference type="PANTHER" id="PTHR11226:SF0">
    <property type="entry name" value="UDP-GLUCOSE:GLYCOPROTEIN GLUCOSYLTRANSFERASE"/>
    <property type="match status" value="1"/>
</dbReference>
<dbReference type="STRING" id="554065.E1ZQD0"/>
<name>E1ZQD0_CHLVA</name>
<gene>
    <name evidence="14" type="ORF">CHLNCDRAFT_59065</name>
</gene>
<dbReference type="Gene3D" id="3.90.550.10">
    <property type="entry name" value="Spore Coat Polysaccharide Biosynthesis Protein SpsA, Chain A"/>
    <property type="match status" value="1"/>
</dbReference>
<comment type="pathway">
    <text evidence="3">Protein modification; protein glycosylation.</text>
</comment>
<dbReference type="InterPro" id="IPR009448">
    <property type="entry name" value="UDP-g_GGtrans"/>
</dbReference>
<dbReference type="Proteomes" id="UP000008141">
    <property type="component" value="Unassembled WGS sequence"/>
</dbReference>
<evidence type="ECO:0000256" key="3">
    <source>
        <dbReference type="ARBA" id="ARBA00004922"/>
    </source>
</evidence>
<dbReference type="GO" id="GO:0051082">
    <property type="term" value="F:unfolded protein binding"/>
    <property type="evidence" value="ECO:0007669"/>
    <property type="project" value="TreeGrafter"/>
</dbReference>
<dbReference type="Pfam" id="PF18404">
    <property type="entry name" value="Glyco_transf_24"/>
    <property type="match status" value="1"/>
</dbReference>
<comment type="subcellular location">
    <subcellularLocation>
        <location evidence="2">Endoplasmic reticulum lumen</location>
    </subcellularLocation>
</comment>
<feature type="chain" id="PRO_5005672873" description="UDP-glucose:glycoprotein glucosyltransferase" evidence="9">
    <location>
        <begin position="35"/>
        <end position="1408"/>
    </location>
</feature>
<accession>E1ZQD0</accession>
<protein>
    <recommendedName>
        <fullName evidence="16">UDP-glucose:glycoprotein glucosyltransferase</fullName>
    </recommendedName>
</protein>
<dbReference type="InParanoid" id="E1ZQD0"/>
<dbReference type="CDD" id="cd06432">
    <property type="entry name" value="GT8_HUGT1_C_like"/>
    <property type="match status" value="1"/>
</dbReference>
<dbReference type="GO" id="GO:0018279">
    <property type="term" value="P:protein N-linked glycosylation via asparagine"/>
    <property type="evidence" value="ECO:0007669"/>
    <property type="project" value="TreeGrafter"/>
</dbReference>
<dbReference type="eggNOG" id="KOG1879">
    <property type="taxonomic scope" value="Eukaryota"/>
</dbReference>
<evidence type="ECO:0000313" key="15">
    <source>
        <dbReference type="Proteomes" id="UP000008141"/>
    </source>
</evidence>
<evidence type="ECO:0000256" key="5">
    <source>
        <dbReference type="ARBA" id="ARBA00022679"/>
    </source>
</evidence>
<feature type="signal peptide" evidence="9">
    <location>
        <begin position="1"/>
        <end position="34"/>
    </location>
</feature>
<dbReference type="GO" id="GO:0005788">
    <property type="term" value="C:endoplasmic reticulum lumen"/>
    <property type="evidence" value="ECO:0007669"/>
    <property type="project" value="UniProtKB-SubCell"/>
</dbReference>
<dbReference type="OMA" id="SEFLCAH"/>
<evidence type="ECO:0000259" key="10">
    <source>
        <dbReference type="Pfam" id="PF18400"/>
    </source>
</evidence>
<evidence type="ECO:0000256" key="9">
    <source>
        <dbReference type="SAM" id="SignalP"/>
    </source>
</evidence>
<dbReference type="InterPro" id="IPR040525">
    <property type="entry name" value="UGGT_TRXL_4"/>
</dbReference>
<sequence length="1408" mass="149623">MAPSLGWRHRAPAATAAVALLLLAALAGVPAARAARRETKGVKITVQAKWQATPLLHEAAEFLADEVPALFWRFVEEWQRGSEALGGAPSPQQCWAGIRQAAAAHLSPNMARLFSAALAARQYSPRLEMFRQLAWESVAAAPACCWALLGGAAYTEAAPLEAALAAALQAKAAALREGAGRGVEGGAGAVYPFDHIYAAAASSAPPLNITAPATVPVELFAPIGSRCGAQLHAVLAAAAERADAAAAAAAAPAAAPRLAYAWRPLLDAAACSAAGEGVVHPCTALGTEGRLVVPGYGVELALKNMEYNAQDDSKKVNNLEQDRQYQRWPRELQTLLMPMYPGRLPTVARNVLNAVYAFDPASPAALDIGALLHQLQQQAWPLRTGLLPVVAARVARARGGAGPRPDDAPSLSERMGRLLGAVHAAFGGRAAVHFLYAVRQAMPAQADGQADFDDRLWLEAVRAAEEQWAGWGELAEVEEGPVATAAEAVVMAERAGEAGSKEVAARLQAAAELAHSTGLAGPARSGVLVFNGVVSTNDGGSGWHGVTMGAVQSQLQQVQEDVYMQRLTDAAVDIYEEEYQARQLALAGPLLGLNATSPPAAGGGGGGLWIRYFGPQPSLAAEEEEASGPAPLAAVTHWVAADAGSRQGLRLVAAGLQHRSSNGRLGVVVNSGAGTAAPGADAAAQLLPVEKVVVAVGSGLLETDLNDFVDGLDAVVQQPQAPAALTLAQLDELLQARRRGGFEGRLEPALSGLGASLGQAAASQAGFVRRALGLGAGANAVVSNGRVVELPAEPPSGGDDAAGSGAEFEPHDFELLELYAQRNQYSERMAELVRSASQFGALRGVDLSAAAAVVSSALAAAKPEEVDARSGRVSELISGRSVQKNFVRVAAAGPADSAPLLVQAVVNPLSKPAQRLAPLLAFLRGVLDVDREYHDMPLKTFYRYALPTLGSPDGGPPAPAAATFTRLPPNKVLTLGMDEPEPWLVEPVQAEADLDNLRLEELGPGVAAAEAVFELEALMLTGMCLDLASLAARMREQIHPRGVQLQLQALSAPEAAPPLVDTLVMSNLGYFQLKAGPGLWKLKLAPGRSQELYSVASSTGASSSGQRAEAAVAGADAHQVPVAMSSFGGKHMHLFLRKHADRLSEDVLEAEEGEPGKGSLWSKVTSWAGSGGGGVPAPEGEGERETIHVFTVASGHMYERLQKIMILSVIKRTPARVKFWFIKNYMSPQMKAFVPFMAEKYDFDYEFVTYKWPSWLHKQTEKQRIIWAYKILFLDVLFPLGLKKVIFCDSDQVVRADLRELWHMDLQGAPYGYTPFCDNNKEMEGFRFWKQGFWREHLQGRPYHISALYVIDLERFRQMAAGDRLRVIYDGLSKDPNSLANLDQDLPNYAQHGVPIFSLPSEWLWCET</sequence>
<dbReference type="InterPro" id="IPR040497">
    <property type="entry name" value="Glyco_transf_24"/>
</dbReference>
<organism evidence="15">
    <name type="scientific">Chlorella variabilis</name>
    <name type="common">Green alga</name>
    <dbReference type="NCBI Taxonomy" id="554065"/>
    <lineage>
        <taxon>Eukaryota</taxon>
        <taxon>Viridiplantae</taxon>
        <taxon>Chlorophyta</taxon>
        <taxon>core chlorophytes</taxon>
        <taxon>Trebouxiophyceae</taxon>
        <taxon>Chlorellales</taxon>
        <taxon>Chlorellaceae</taxon>
        <taxon>Chlorella clade</taxon>
        <taxon>Chlorella</taxon>
    </lineage>
</organism>
<keyword evidence="7" id="KW-0256">Endoplasmic reticulum</keyword>
<dbReference type="GO" id="GO:0036503">
    <property type="term" value="P:ERAD pathway"/>
    <property type="evidence" value="ECO:0007669"/>
    <property type="project" value="TreeGrafter"/>
</dbReference>
<feature type="domain" description="UGGT thioredoxin-like" evidence="10">
    <location>
        <begin position="52"/>
        <end position="241"/>
    </location>
</feature>
<proteinExistence type="inferred from homology"/>
<feature type="domain" description="UDP-glucose:glycoprotein glucosyltransferase thioredoxin-like" evidence="12">
    <location>
        <begin position="632"/>
        <end position="859"/>
    </location>
</feature>
<dbReference type="UniPathway" id="UPA00378"/>
<dbReference type="SUPFAM" id="SSF53448">
    <property type="entry name" value="Nucleotide-diphospho-sugar transferases"/>
    <property type="match status" value="1"/>
</dbReference>
<evidence type="ECO:0000256" key="7">
    <source>
        <dbReference type="ARBA" id="ARBA00022824"/>
    </source>
</evidence>
<feature type="domain" description="Glucosyltransferase 24 catalytic" evidence="13">
    <location>
        <begin position="1187"/>
        <end position="1408"/>
    </location>
</feature>
<evidence type="ECO:0000259" key="11">
    <source>
        <dbReference type="Pfam" id="PF18402"/>
    </source>
</evidence>
<keyword evidence="6 9" id="KW-0732">Signal</keyword>
<dbReference type="PANTHER" id="PTHR11226">
    <property type="entry name" value="UDP-GLUCOSE GLYCOPROTEIN:GLUCOSYLTRANSFERASE"/>
    <property type="match status" value="1"/>
</dbReference>
<evidence type="ECO:0000259" key="13">
    <source>
        <dbReference type="Pfam" id="PF18404"/>
    </source>
</evidence>
<evidence type="ECO:0000259" key="12">
    <source>
        <dbReference type="Pfam" id="PF18403"/>
    </source>
</evidence>
<dbReference type="GeneID" id="17351355"/>
<feature type="domain" description="UGGT thioredoxin-like" evidence="11">
    <location>
        <begin position="316"/>
        <end position="573"/>
    </location>
</feature>
<dbReference type="Pfam" id="PF18400">
    <property type="entry name" value="Thioredoxin_12"/>
    <property type="match status" value="1"/>
</dbReference>
<dbReference type="InterPro" id="IPR040693">
    <property type="entry name" value="UGGT_TRXL_1"/>
</dbReference>
<keyword evidence="5" id="KW-0808">Transferase</keyword>
<dbReference type="EMBL" id="GL433859">
    <property type="protein sequence ID" value="EFN52002.1"/>
    <property type="molecule type" value="Genomic_DNA"/>
</dbReference>
<dbReference type="InterPro" id="IPR029044">
    <property type="entry name" value="Nucleotide-diphossugar_trans"/>
</dbReference>
<dbReference type="Pfam" id="PF18402">
    <property type="entry name" value="Thioredoxin_14"/>
    <property type="match status" value="1"/>
</dbReference>
<comment type="cofactor">
    <cofactor evidence="1">
        <name>Ca(2+)</name>
        <dbReference type="ChEBI" id="CHEBI:29108"/>
    </cofactor>
</comment>
<dbReference type="InterPro" id="IPR040692">
    <property type="entry name" value="UGGT_TRXL_3"/>
</dbReference>
<reference evidence="14 15" key="1">
    <citation type="journal article" date="2010" name="Plant Cell">
        <title>The Chlorella variabilis NC64A genome reveals adaptation to photosymbiosis, coevolution with viruses, and cryptic sex.</title>
        <authorList>
            <person name="Blanc G."/>
            <person name="Duncan G."/>
            <person name="Agarkova I."/>
            <person name="Borodovsky M."/>
            <person name="Gurnon J."/>
            <person name="Kuo A."/>
            <person name="Lindquist E."/>
            <person name="Lucas S."/>
            <person name="Pangilinan J."/>
            <person name="Polle J."/>
            <person name="Salamov A."/>
            <person name="Terry A."/>
            <person name="Yamada T."/>
            <person name="Dunigan D.D."/>
            <person name="Grigoriev I.V."/>
            <person name="Claverie J.M."/>
            <person name="Van Etten J.L."/>
        </authorList>
    </citation>
    <scope>NUCLEOTIDE SEQUENCE [LARGE SCALE GENOMIC DNA]</scope>
    <source>
        <strain evidence="14 15">NC64A</strain>
    </source>
</reference>
<evidence type="ECO:0000256" key="6">
    <source>
        <dbReference type="ARBA" id="ARBA00022729"/>
    </source>
</evidence>
<dbReference type="Pfam" id="PF06427">
    <property type="entry name" value="UDP-g_GGTase"/>
    <property type="match status" value="1"/>
</dbReference>
<dbReference type="GO" id="GO:0003980">
    <property type="term" value="F:UDP-glucose:glycoprotein glucosyltransferase activity"/>
    <property type="evidence" value="ECO:0007669"/>
    <property type="project" value="InterPro"/>
</dbReference>